<keyword evidence="6" id="KW-0813">Transport</keyword>
<dbReference type="PATRIC" id="fig|1544413.3.peg.2135"/>
<evidence type="ECO:0000256" key="8">
    <source>
        <dbReference type="ARBA" id="ARBA00035585"/>
    </source>
</evidence>
<dbReference type="STRING" id="1544413.Clow_02133"/>
<evidence type="ECO:0000256" key="6">
    <source>
        <dbReference type="ARBA" id="ARBA00023303"/>
    </source>
</evidence>
<evidence type="ECO:0000313" key="12">
    <source>
        <dbReference type="Proteomes" id="UP000050488"/>
    </source>
</evidence>
<keyword evidence="6" id="KW-0407">Ion channel</keyword>
<name>A0A0Q1DXC1_9CORY</name>
<dbReference type="GO" id="GO:0005886">
    <property type="term" value="C:plasma membrane"/>
    <property type="evidence" value="ECO:0007669"/>
    <property type="project" value="UniProtKB-SubCell"/>
</dbReference>
<feature type="transmembrane region" description="Helical" evidence="10">
    <location>
        <begin position="85"/>
        <end position="103"/>
    </location>
</feature>
<comment type="function">
    <text evidence="9">Fluoride-specific ion channel. Important for reducing fluoride concentration in the cell, thus reducing its toxicity.</text>
</comment>
<evidence type="ECO:0000256" key="3">
    <source>
        <dbReference type="ARBA" id="ARBA00022692"/>
    </source>
</evidence>
<dbReference type="Pfam" id="PF02537">
    <property type="entry name" value="CRCB"/>
    <property type="match status" value="1"/>
</dbReference>
<accession>A0A0Q1DXC1</accession>
<comment type="subcellular location">
    <subcellularLocation>
        <location evidence="1">Cell membrane</location>
        <topology evidence="1">Multi-pass membrane protein</topology>
    </subcellularLocation>
</comment>
<keyword evidence="2" id="KW-1003">Cell membrane</keyword>
<evidence type="ECO:0000313" key="11">
    <source>
        <dbReference type="EMBL" id="KQB84870.1"/>
    </source>
</evidence>
<gene>
    <name evidence="11" type="primary">crcB_2</name>
    <name evidence="11" type="ORF">Clow_02133</name>
</gene>
<proteinExistence type="inferred from homology"/>
<evidence type="ECO:0000256" key="4">
    <source>
        <dbReference type="ARBA" id="ARBA00022989"/>
    </source>
</evidence>
<dbReference type="GO" id="GO:0034220">
    <property type="term" value="P:monoatomic ion transmembrane transport"/>
    <property type="evidence" value="ECO:0007669"/>
    <property type="project" value="UniProtKB-KW"/>
</dbReference>
<evidence type="ECO:0000256" key="5">
    <source>
        <dbReference type="ARBA" id="ARBA00023136"/>
    </source>
</evidence>
<dbReference type="InterPro" id="IPR003691">
    <property type="entry name" value="FluC"/>
</dbReference>
<keyword evidence="6" id="KW-0406">Ion transport</keyword>
<dbReference type="EMBL" id="LKEV01000007">
    <property type="protein sequence ID" value="KQB84870.1"/>
    <property type="molecule type" value="Genomic_DNA"/>
</dbReference>
<reference evidence="11 12" key="1">
    <citation type="submission" date="2015-10" db="EMBL/GenBank/DDBJ databases">
        <title>Corynebacteirum lowii and Corynebacterium oculi species nova, derived from human clinical disease and and emended description of Corynebacterium mastiditis.</title>
        <authorList>
            <person name="Bernard K."/>
            <person name="Pacheco A.L."/>
            <person name="Mcdougall C."/>
            <person name="Burtx T."/>
            <person name="Weibe D."/>
            <person name="Tyler S."/>
            <person name="Olson A.B."/>
            <person name="Cnockaert M."/>
            <person name="Eguchi H."/>
            <person name="Kuwahara T."/>
            <person name="Nakayama-Imaohji H."/>
            <person name="Boudewijins M."/>
            <person name="Van Hoecke F."/>
            <person name="Bernier A.-M."/>
            <person name="Vandamme P."/>
        </authorList>
    </citation>
    <scope>NUCLEOTIDE SEQUENCE [LARGE SCALE GENOMIC DNA]</scope>
    <source>
        <strain evidence="11 12">NML 130206</strain>
    </source>
</reference>
<keyword evidence="3 10" id="KW-0812">Transmembrane</keyword>
<comment type="caution">
    <text evidence="11">The sequence shown here is derived from an EMBL/GenBank/DDBJ whole genome shotgun (WGS) entry which is preliminary data.</text>
</comment>
<dbReference type="OrthoDB" id="5148600at2"/>
<organism evidence="11 12">
    <name type="scientific">Corynebacterium lowii</name>
    <dbReference type="NCBI Taxonomy" id="1544413"/>
    <lineage>
        <taxon>Bacteria</taxon>
        <taxon>Bacillati</taxon>
        <taxon>Actinomycetota</taxon>
        <taxon>Actinomycetes</taxon>
        <taxon>Mycobacteriales</taxon>
        <taxon>Corynebacteriaceae</taxon>
        <taxon>Corynebacterium</taxon>
    </lineage>
</organism>
<keyword evidence="12" id="KW-1185">Reference proteome</keyword>
<comment type="similarity">
    <text evidence="7 10">Belongs to the fluoride channel Fluc/FEX (TC 1.A.43) family.</text>
</comment>
<comment type="caution">
    <text evidence="10">Lacks conserved residue(s) required for the propagation of feature annotation.</text>
</comment>
<evidence type="ECO:0000256" key="10">
    <source>
        <dbReference type="RuleBase" id="RU004340"/>
    </source>
</evidence>
<dbReference type="Proteomes" id="UP000050488">
    <property type="component" value="Unassembled WGS sequence"/>
</dbReference>
<keyword evidence="4 10" id="KW-1133">Transmembrane helix</keyword>
<keyword evidence="5 10" id="KW-0472">Membrane</keyword>
<feature type="transmembrane region" description="Helical" evidence="10">
    <location>
        <begin position="27"/>
        <end position="47"/>
    </location>
</feature>
<dbReference type="RefSeq" id="WP_055178902.1">
    <property type="nucleotide sequence ID" value="NZ_JAUSQY010000001.1"/>
</dbReference>
<sequence length="106" mass="10641">MLIAAVASGAFLGGVGRYLLSRRPGGWQGTGIANVLACAVLGLSLYLGDLGAAAWGAGVAGALSTWSTVASEVGAAMKARRTPRAAAYLGLTLCMGCAVLWMISPR</sequence>
<comment type="catalytic activity">
    <reaction evidence="8">
        <text>fluoride(in) = fluoride(out)</text>
        <dbReference type="Rhea" id="RHEA:76159"/>
        <dbReference type="ChEBI" id="CHEBI:17051"/>
    </reaction>
    <physiologicalReaction direction="left-to-right" evidence="8">
        <dbReference type="Rhea" id="RHEA:76160"/>
    </physiologicalReaction>
</comment>
<evidence type="ECO:0000256" key="7">
    <source>
        <dbReference type="ARBA" id="ARBA00035120"/>
    </source>
</evidence>
<evidence type="ECO:0000256" key="9">
    <source>
        <dbReference type="ARBA" id="ARBA00049940"/>
    </source>
</evidence>
<protein>
    <recommendedName>
        <fullName evidence="10">Fluoride-specific ion channel</fullName>
    </recommendedName>
</protein>
<evidence type="ECO:0000256" key="2">
    <source>
        <dbReference type="ARBA" id="ARBA00022475"/>
    </source>
</evidence>
<dbReference type="AlphaFoldDB" id="A0A0Q1DXC1"/>
<evidence type="ECO:0000256" key="1">
    <source>
        <dbReference type="ARBA" id="ARBA00004651"/>
    </source>
</evidence>